<name>F1CJ26_HOTJU</name>
<comment type="similarity">
    <text evidence="1">Belongs to the venom metalloproteinase (M12B) family.</text>
</comment>
<feature type="non-terminal residue" evidence="2">
    <location>
        <position position="1"/>
    </location>
</feature>
<sequence length="243" mass="27664">PAGDVISKDFTIFNGENERIDHGMDIRRLKRKLYKDNRVGASLYVDEDGPLIINGIINSQMKIEPYQQEKRNIDGTTAHRVTEISSSESVRINDGVIQPVFKESLNIIKQSLGEDCGKIETALILDSKFIESFNNDSELTQYLFNIMNKVQMYYDLLNFDLKVVLIGVIKLTKENETTAAPYIKNSLLPNYSEYVDVKKLAEKMTYHYCKPKISILNQADGILFISGRPFGKEIDGNLESMNH</sequence>
<dbReference type="GO" id="GO:0006508">
    <property type="term" value="P:proteolysis"/>
    <property type="evidence" value="ECO:0007669"/>
    <property type="project" value="UniProtKB-KW"/>
</dbReference>
<dbReference type="EC" id="3.4.24.-" evidence="2"/>
<dbReference type="InterPro" id="IPR024079">
    <property type="entry name" value="MetalloPept_cat_dom_sf"/>
</dbReference>
<evidence type="ECO:0000313" key="2">
    <source>
        <dbReference type="EMBL" id="ADY39557.1"/>
    </source>
</evidence>
<dbReference type="AlphaFoldDB" id="F1CJ26"/>
<accession>F1CJ26</accession>
<dbReference type="GO" id="GO:0008237">
    <property type="term" value="F:metallopeptidase activity"/>
    <property type="evidence" value="ECO:0007669"/>
    <property type="project" value="UniProtKB-KW"/>
</dbReference>
<keyword evidence="2" id="KW-0482">Metalloprotease</keyword>
<protein>
    <submittedName>
        <fullName evidence="2">M12B metalloprotease</fullName>
        <ecNumber evidence="2">3.4.24.-</ecNumber>
    </submittedName>
</protein>
<proteinExistence type="evidence at transcript level"/>
<evidence type="ECO:0000256" key="1">
    <source>
        <dbReference type="ARBA" id="ARBA00006629"/>
    </source>
</evidence>
<dbReference type="Gene3D" id="3.40.390.10">
    <property type="entry name" value="Collagenase (Catalytic Domain)"/>
    <property type="match status" value="1"/>
</dbReference>
<keyword evidence="2" id="KW-0378">Hydrolase</keyword>
<reference evidence="2" key="1">
    <citation type="journal article" date="2011" name="Toxicon">
        <title>The tale of a resting gland: transcriptome of a replete venom gland from the scorpion Hottentotta judaicus.</title>
        <authorList>
            <person name="Morgenstern D."/>
            <person name="Rohde B.H."/>
            <person name="King G.F."/>
            <person name="Tal T."/>
            <person name="Sher D."/>
            <person name="Zlotkin E."/>
        </authorList>
    </citation>
    <scope>NUCLEOTIDE SEQUENCE</scope>
    <source>
        <tissue evidence="2">Telson</tissue>
    </source>
</reference>
<dbReference type="SUPFAM" id="SSF55486">
    <property type="entry name" value="Metalloproteases ('zincins'), catalytic domain"/>
    <property type="match status" value="1"/>
</dbReference>
<organism evidence="2">
    <name type="scientific">Hottentotta judaicus</name>
    <name type="common">Black scorpion</name>
    <name type="synonym">Buthotus judaicus</name>
    <dbReference type="NCBI Taxonomy" id="6863"/>
    <lineage>
        <taxon>Eukaryota</taxon>
        <taxon>Metazoa</taxon>
        <taxon>Ecdysozoa</taxon>
        <taxon>Arthropoda</taxon>
        <taxon>Chelicerata</taxon>
        <taxon>Arachnida</taxon>
        <taxon>Scorpiones</taxon>
        <taxon>Buthida</taxon>
        <taxon>Buthoidea</taxon>
        <taxon>Buthidae</taxon>
        <taxon>Hottentotta</taxon>
    </lineage>
</organism>
<dbReference type="EMBL" id="HQ288135">
    <property type="protein sequence ID" value="ADY39557.1"/>
    <property type="molecule type" value="mRNA"/>
</dbReference>
<keyword evidence="2" id="KW-0645">Protease</keyword>